<dbReference type="PANTHER" id="PTHR33395">
    <property type="entry name" value="TRANSCRIPTASE, PUTATIVE-RELATED-RELATED"/>
    <property type="match status" value="1"/>
</dbReference>
<organism evidence="1 2">
    <name type="scientific">Willisornis vidua</name>
    <name type="common">Xingu scale-backed antbird</name>
    <dbReference type="NCBI Taxonomy" id="1566151"/>
    <lineage>
        <taxon>Eukaryota</taxon>
        <taxon>Metazoa</taxon>
        <taxon>Chordata</taxon>
        <taxon>Craniata</taxon>
        <taxon>Vertebrata</taxon>
        <taxon>Euteleostomi</taxon>
        <taxon>Archelosauria</taxon>
        <taxon>Archosauria</taxon>
        <taxon>Dinosauria</taxon>
        <taxon>Saurischia</taxon>
        <taxon>Theropoda</taxon>
        <taxon>Coelurosauria</taxon>
        <taxon>Aves</taxon>
        <taxon>Neognathae</taxon>
        <taxon>Neoaves</taxon>
        <taxon>Telluraves</taxon>
        <taxon>Australaves</taxon>
        <taxon>Passeriformes</taxon>
        <taxon>Thamnophilidae</taxon>
        <taxon>Willisornis</taxon>
    </lineage>
</organism>
<keyword evidence="2" id="KW-1185">Reference proteome</keyword>
<dbReference type="PANTHER" id="PTHR33395:SF22">
    <property type="entry name" value="REVERSE TRANSCRIPTASE DOMAIN-CONTAINING PROTEIN"/>
    <property type="match status" value="1"/>
</dbReference>
<evidence type="ECO:0008006" key="3">
    <source>
        <dbReference type="Google" id="ProtNLM"/>
    </source>
</evidence>
<proteinExistence type="predicted"/>
<gene>
    <name evidence="1" type="ORF">WISP_52989</name>
</gene>
<sequence>MSLDGIHPRVTRKLVVELTKPFSIIYQQSWLTKSVPEDWKLANVTPIHKKGQKEDPRNYRLASLTSVPGKVIEEIIPSAITWQLQDRQRIRPSHHEFRKGSETFQVDYCFQLWSPQKMKDINLLKQVQNGATKMIRGMEQLFYEERLKVHPDERKLHKDLIATFQDLKGLYKRN</sequence>
<name>A0ABQ9DD67_9PASS</name>
<evidence type="ECO:0000313" key="1">
    <source>
        <dbReference type="EMBL" id="KAJ7419586.1"/>
    </source>
</evidence>
<dbReference type="EMBL" id="WHWB01033485">
    <property type="protein sequence ID" value="KAJ7419586.1"/>
    <property type="molecule type" value="Genomic_DNA"/>
</dbReference>
<evidence type="ECO:0000313" key="2">
    <source>
        <dbReference type="Proteomes" id="UP001145742"/>
    </source>
</evidence>
<reference evidence="1" key="1">
    <citation type="submission" date="2019-10" db="EMBL/GenBank/DDBJ databases">
        <authorList>
            <person name="Soares A.E.R."/>
            <person name="Aleixo A."/>
            <person name="Schneider P."/>
            <person name="Miyaki C.Y."/>
            <person name="Schneider M.P."/>
            <person name="Mello C."/>
            <person name="Vasconcelos A.T.R."/>
        </authorList>
    </citation>
    <scope>NUCLEOTIDE SEQUENCE</scope>
    <source>
        <tissue evidence="1">Muscle</tissue>
    </source>
</reference>
<protein>
    <recommendedName>
        <fullName evidence="3">Reverse transcriptase</fullName>
    </recommendedName>
</protein>
<dbReference type="Proteomes" id="UP001145742">
    <property type="component" value="Unassembled WGS sequence"/>
</dbReference>
<comment type="caution">
    <text evidence="1">The sequence shown here is derived from an EMBL/GenBank/DDBJ whole genome shotgun (WGS) entry which is preliminary data.</text>
</comment>
<accession>A0ABQ9DD67</accession>